<dbReference type="InterPro" id="IPR004358">
    <property type="entry name" value="Sig_transdc_His_kin-like_C"/>
</dbReference>
<dbReference type="InterPro" id="IPR036890">
    <property type="entry name" value="HATPase_C_sf"/>
</dbReference>
<dbReference type="InterPro" id="IPR001789">
    <property type="entry name" value="Sig_transdc_resp-reg_receiver"/>
</dbReference>
<dbReference type="Proteomes" id="UP000663720">
    <property type="component" value="Chromosome"/>
</dbReference>
<comment type="catalytic activity">
    <reaction evidence="1">
        <text>ATP + protein L-histidine = ADP + protein N-phospho-L-histidine.</text>
        <dbReference type="EC" id="2.7.13.3"/>
    </reaction>
</comment>
<dbReference type="PANTHER" id="PTHR43547">
    <property type="entry name" value="TWO-COMPONENT HISTIDINE KINASE"/>
    <property type="match status" value="1"/>
</dbReference>
<dbReference type="SMART" id="SM00448">
    <property type="entry name" value="REC"/>
    <property type="match status" value="1"/>
</dbReference>
<dbReference type="InterPro" id="IPR003594">
    <property type="entry name" value="HATPase_dom"/>
</dbReference>
<proteinExistence type="predicted"/>
<keyword evidence="7" id="KW-0808">Transferase</keyword>
<dbReference type="Pfam" id="PF00512">
    <property type="entry name" value="HisKA"/>
    <property type="match status" value="1"/>
</dbReference>
<keyword evidence="7" id="KW-0418">Kinase</keyword>
<dbReference type="SMART" id="SM00388">
    <property type="entry name" value="HisKA"/>
    <property type="match status" value="1"/>
</dbReference>
<evidence type="ECO:0000259" key="5">
    <source>
        <dbReference type="PROSITE" id="PS50109"/>
    </source>
</evidence>
<dbReference type="Pfam" id="PF02518">
    <property type="entry name" value="HATPase_c"/>
    <property type="match status" value="1"/>
</dbReference>
<accession>A0A975BCJ7</accession>
<feature type="domain" description="Response regulatory" evidence="6">
    <location>
        <begin position="6"/>
        <end position="121"/>
    </location>
</feature>
<dbReference type="InterPro" id="IPR036097">
    <property type="entry name" value="HisK_dim/P_sf"/>
</dbReference>
<dbReference type="PROSITE" id="PS50109">
    <property type="entry name" value="HIS_KIN"/>
    <property type="match status" value="1"/>
</dbReference>
<dbReference type="PANTHER" id="PTHR43547:SF2">
    <property type="entry name" value="HYBRID SIGNAL TRANSDUCTION HISTIDINE KINASE C"/>
    <property type="match status" value="1"/>
</dbReference>
<dbReference type="InterPro" id="IPR005467">
    <property type="entry name" value="His_kinase_dom"/>
</dbReference>
<gene>
    <name evidence="7" type="ORF">dnl_53610</name>
</gene>
<dbReference type="EMBL" id="CP061799">
    <property type="protein sequence ID" value="QTA82972.1"/>
    <property type="molecule type" value="Genomic_DNA"/>
</dbReference>
<dbReference type="CDD" id="cd17574">
    <property type="entry name" value="REC_OmpR"/>
    <property type="match status" value="1"/>
</dbReference>
<evidence type="ECO:0000256" key="3">
    <source>
        <dbReference type="ARBA" id="ARBA00022553"/>
    </source>
</evidence>
<dbReference type="CDD" id="cd00082">
    <property type="entry name" value="HisKA"/>
    <property type="match status" value="1"/>
</dbReference>
<dbReference type="SUPFAM" id="SSF47384">
    <property type="entry name" value="Homodimeric domain of signal transducing histidine kinase"/>
    <property type="match status" value="1"/>
</dbReference>
<organism evidence="7 8">
    <name type="scientific">Desulfonema limicola</name>
    <dbReference type="NCBI Taxonomy" id="45656"/>
    <lineage>
        <taxon>Bacteria</taxon>
        <taxon>Pseudomonadati</taxon>
        <taxon>Thermodesulfobacteriota</taxon>
        <taxon>Desulfobacteria</taxon>
        <taxon>Desulfobacterales</taxon>
        <taxon>Desulfococcaceae</taxon>
        <taxon>Desulfonema</taxon>
    </lineage>
</organism>
<evidence type="ECO:0000313" key="7">
    <source>
        <dbReference type="EMBL" id="QTA82972.1"/>
    </source>
</evidence>
<dbReference type="GO" id="GO:0000155">
    <property type="term" value="F:phosphorelay sensor kinase activity"/>
    <property type="evidence" value="ECO:0007669"/>
    <property type="project" value="InterPro"/>
</dbReference>
<reference evidence="7" key="1">
    <citation type="journal article" date="2021" name="Microb. Physiol.">
        <title>Proteogenomic Insights into the Physiology of Marine, Sulfate-Reducing, Filamentous Desulfonema limicola and Desulfonema magnum.</title>
        <authorList>
            <person name="Schnaars V."/>
            <person name="Wohlbrand L."/>
            <person name="Scheve S."/>
            <person name="Hinrichs C."/>
            <person name="Reinhardt R."/>
            <person name="Rabus R."/>
        </authorList>
    </citation>
    <scope>NUCLEOTIDE SEQUENCE</scope>
    <source>
        <strain evidence="7">5ac10</strain>
    </source>
</reference>
<evidence type="ECO:0000256" key="2">
    <source>
        <dbReference type="ARBA" id="ARBA00012438"/>
    </source>
</evidence>
<dbReference type="PRINTS" id="PR00344">
    <property type="entry name" value="BCTRLSENSOR"/>
</dbReference>
<evidence type="ECO:0000256" key="4">
    <source>
        <dbReference type="PROSITE-ProRule" id="PRU00169"/>
    </source>
</evidence>
<evidence type="ECO:0000256" key="1">
    <source>
        <dbReference type="ARBA" id="ARBA00000085"/>
    </source>
</evidence>
<dbReference type="PROSITE" id="PS50110">
    <property type="entry name" value="RESPONSE_REGULATORY"/>
    <property type="match status" value="1"/>
</dbReference>
<keyword evidence="3 4" id="KW-0597">Phosphoprotein</keyword>
<name>A0A975BCJ7_9BACT</name>
<dbReference type="AlphaFoldDB" id="A0A975BCJ7"/>
<dbReference type="KEGG" id="dli:dnl_53610"/>
<dbReference type="Gene3D" id="3.40.50.2300">
    <property type="match status" value="1"/>
</dbReference>
<dbReference type="Gene3D" id="1.10.287.130">
    <property type="match status" value="1"/>
</dbReference>
<dbReference type="InterPro" id="IPR003661">
    <property type="entry name" value="HisK_dim/P_dom"/>
</dbReference>
<dbReference type="Gene3D" id="3.30.565.10">
    <property type="entry name" value="Histidine kinase-like ATPase, C-terminal domain"/>
    <property type="match status" value="1"/>
</dbReference>
<dbReference type="SMART" id="SM00387">
    <property type="entry name" value="HATPase_c"/>
    <property type="match status" value="1"/>
</dbReference>
<dbReference type="SUPFAM" id="SSF55874">
    <property type="entry name" value="ATPase domain of HSP90 chaperone/DNA topoisomerase II/histidine kinase"/>
    <property type="match status" value="1"/>
</dbReference>
<dbReference type="Pfam" id="PF00072">
    <property type="entry name" value="Response_reg"/>
    <property type="match status" value="1"/>
</dbReference>
<dbReference type="EC" id="2.7.13.3" evidence="2"/>
<evidence type="ECO:0000313" key="8">
    <source>
        <dbReference type="Proteomes" id="UP000663720"/>
    </source>
</evidence>
<protein>
    <recommendedName>
        <fullName evidence="2">histidine kinase</fullName>
        <ecNumber evidence="2">2.7.13.3</ecNumber>
    </recommendedName>
</protein>
<feature type="modified residue" description="4-aspartylphosphate" evidence="4">
    <location>
        <position position="54"/>
    </location>
</feature>
<keyword evidence="8" id="KW-1185">Reference proteome</keyword>
<sequence length="378" mass="42122">MSHKNKILIVDDSKSIVAAIVDILQDDFELKTAYSGEEALEVIKDFKPDLLLLDVVMTGISGYEVCRKIRSEGSYGYTKIIMISSKTMLEELLKGYEAGADDYIGKPFKEEELLAKVRVFMRLKSVEDELKRVNSILDEQVRVRTKQLLDAEKMAVIGRYAAGIVHNLNNPLQAIMGNAELLSIKHPDNQNIMNLRKAAAQMKKIISSILSTSYKESGTDYTFINLNEILIDQIELFKANPFFKHKINIQMDLNDLPAYGGIYHHFSQSFGNFIKNAVDAMYKSSIRILSVSTSVVNEYIIIKISDTGHGIAPSKMDKIFNPFFTTKPLSASDDRPTGTGLGLASAKEMIGSYGGDILVQSEVDKGTTLTVKLPYNKP</sequence>
<evidence type="ECO:0000259" key="6">
    <source>
        <dbReference type="PROSITE" id="PS50110"/>
    </source>
</evidence>
<dbReference type="RefSeq" id="WP_207688828.1">
    <property type="nucleotide sequence ID" value="NZ_CP061799.1"/>
</dbReference>
<dbReference type="SUPFAM" id="SSF52172">
    <property type="entry name" value="CheY-like"/>
    <property type="match status" value="1"/>
</dbReference>
<feature type="domain" description="Histidine kinase" evidence="5">
    <location>
        <begin position="163"/>
        <end position="377"/>
    </location>
</feature>
<dbReference type="InterPro" id="IPR011006">
    <property type="entry name" value="CheY-like_superfamily"/>
</dbReference>